<evidence type="ECO:0000313" key="3">
    <source>
        <dbReference type="Proteomes" id="UP000281498"/>
    </source>
</evidence>
<dbReference type="InterPro" id="IPR049251">
    <property type="entry name" value="DUF6884"/>
</dbReference>
<dbReference type="EMBL" id="PDOE01000001">
    <property type="protein sequence ID" value="RKL69317.1"/>
    <property type="molecule type" value="Genomic_DNA"/>
</dbReference>
<organism evidence="2 3">
    <name type="scientific">Salipaludibacillus neizhouensis</name>
    <dbReference type="NCBI Taxonomy" id="885475"/>
    <lineage>
        <taxon>Bacteria</taxon>
        <taxon>Bacillati</taxon>
        <taxon>Bacillota</taxon>
        <taxon>Bacilli</taxon>
        <taxon>Bacillales</taxon>
        <taxon>Bacillaceae</taxon>
    </lineage>
</organism>
<keyword evidence="3" id="KW-1185">Reference proteome</keyword>
<protein>
    <recommendedName>
        <fullName evidence="1">DUF6884 domain-containing protein</fullName>
    </recommendedName>
</protein>
<evidence type="ECO:0000259" key="1">
    <source>
        <dbReference type="Pfam" id="PF21818"/>
    </source>
</evidence>
<comment type="caution">
    <text evidence="2">The sequence shown here is derived from an EMBL/GenBank/DDBJ whole genome shotgun (WGS) entry which is preliminary data.</text>
</comment>
<dbReference type="RefSeq" id="WP_110936043.1">
    <property type="nucleotide sequence ID" value="NZ_KZ614146.1"/>
</dbReference>
<accession>A0A3A9K9Y6</accession>
<reference evidence="2 3" key="1">
    <citation type="submission" date="2017-10" db="EMBL/GenBank/DDBJ databases">
        <title>Bacillus sp. nov., a halophilic bacterium isolated from a Keqin Lake.</title>
        <authorList>
            <person name="Wang H."/>
        </authorList>
    </citation>
    <scope>NUCLEOTIDE SEQUENCE [LARGE SCALE GENOMIC DNA]</scope>
    <source>
        <strain evidence="2 3">KCTC 13187</strain>
    </source>
</reference>
<feature type="domain" description="DUF6884" evidence="1">
    <location>
        <begin position="5"/>
        <end position="130"/>
    </location>
</feature>
<dbReference type="Pfam" id="PF21818">
    <property type="entry name" value="DUF6884"/>
    <property type="match status" value="1"/>
</dbReference>
<gene>
    <name evidence="2" type="ORF">CR203_04630</name>
</gene>
<sequence length="156" mass="17787">MKEICIIPCGNKKIWSKYPERQAVPAAEAYIGTFHNLCKSYAEKFFNTHLILSAKHGLLRPEDEVDGMYDVSFSMKIPEVITLEELQLQMKQKSLYMYDNYVVLTGKKYVPILGGIIPSSAQLDFPLLDCKGIGYMQRRLKQAIESDTPIHKVIQA</sequence>
<dbReference type="OrthoDB" id="2364857at2"/>
<name>A0A3A9K9Y6_9BACI</name>
<proteinExistence type="predicted"/>
<evidence type="ECO:0000313" key="2">
    <source>
        <dbReference type="EMBL" id="RKL69317.1"/>
    </source>
</evidence>
<dbReference type="Proteomes" id="UP000281498">
    <property type="component" value="Unassembled WGS sequence"/>
</dbReference>
<dbReference type="AlphaFoldDB" id="A0A3A9K9Y6"/>